<proteinExistence type="predicted"/>
<dbReference type="InterPro" id="IPR032466">
    <property type="entry name" value="Metal_Hydrolase"/>
</dbReference>
<sequence>MKASSFPLLNIHTHHLSSSPSGIELFNVLWGKESPPRNSYYSLGIHPWYLPQSLDQAMKSLREECQNPFCLAIGEAGLDRLCASPWDAQQRAFRLQVQMAAELGHPLIIHSVRAGEELIKILQEEKFTGTAIMHGFNQKLSLGQRYLDAGLILSFGAALLRADSNATAMLKTLGPKQVFFLETDDSTVSIESVYHATCAHLGVSMETLTTTIFNHFTTLFSRYESN</sequence>
<comment type="caution">
    <text evidence="1">The sequence shown here is derived from an EMBL/GenBank/DDBJ whole genome shotgun (WGS) entry which is preliminary data.</text>
</comment>
<dbReference type="Proteomes" id="UP001168552">
    <property type="component" value="Unassembled WGS sequence"/>
</dbReference>
<reference evidence="1" key="1">
    <citation type="submission" date="2023-06" db="EMBL/GenBank/DDBJ databases">
        <title>Cytophagales bacterium Strain LB-30, isolated from soil.</title>
        <authorList>
            <person name="Liu B."/>
        </authorList>
    </citation>
    <scope>NUCLEOTIDE SEQUENCE</scope>
    <source>
        <strain evidence="1">LB-30</strain>
    </source>
</reference>
<dbReference type="EMBL" id="JAUHJS010000004">
    <property type="protein sequence ID" value="MDN4165839.1"/>
    <property type="molecule type" value="Genomic_DNA"/>
</dbReference>
<dbReference type="InterPro" id="IPR001130">
    <property type="entry name" value="TatD-like"/>
</dbReference>
<dbReference type="Gene3D" id="3.20.20.140">
    <property type="entry name" value="Metal-dependent hydrolases"/>
    <property type="match status" value="1"/>
</dbReference>
<dbReference type="SUPFAM" id="SSF51556">
    <property type="entry name" value="Metallo-dependent hydrolases"/>
    <property type="match status" value="1"/>
</dbReference>
<dbReference type="GO" id="GO:0016787">
    <property type="term" value="F:hydrolase activity"/>
    <property type="evidence" value="ECO:0007669"/>
    <property type="project" value="UniProtKB-KW"/>
</dbReference>
<accession>A0ABT8F6E1</accession>
<dbReference type="PIRSF" id="PIRSF005902">
    <property type="entry name" value="DNase_TatD"/>
    <property type="match status" value="1"/>
</dbReference>
<evidence type="ECO:0000313" key="2">
    <source>
        <dbReference type="Proteomes" id="UP001168552"/>
    </source>
</evidence>
<protein>
    <submittedName>
        <fullName evidence="1">TatD family hydrolase</fullName>
    </submittedName>
</protein>
<name>A0ABT8F6E1_9BACT</name>
<dbReference type="PANTHER" id="PTHR46124:SF3">
    <property type="entry name" value="HYDROLASE"/>
    <property type="match status" value="1"/>
</dbReference>
<dbReference type="RefSeq" id="WP_320004371.1">
    <property type="nucleotide sequence ID" value="NZ_JAUHJS010000004.1"/>
</dbReference>
<dbReference type="PANTHER" id="PTHR46124">
    <property type="entry name" value="D-AMINOACYL-TRNA DEACYLASE"/>
    <property type="match status" value="1"/>
</dbReference>
<keyword evidence="1" id="KW-0378">Hydrolase</keyword>
<gene>
    <name evidence="1" type="ORF">QWY31_10010</name>
</gene>
<dbReference type="Pfam" id="PF01026">
    <property type="entry name" value="TatD_DNase"/>
    <property type="match status" value="1"/>
</dbReference>
<organism evidence="1 2">
    <name type="scientific">Shiella aurantiaca</name>
    <dbReference type="NCBI Taxonomy" id="3058365"/>
    <lineage>
        <taxon>Bacteria</taxon>
        <taxon>Pseudomonadati</taxon>
        <taxon>Bacteroidota</taxon>
        <taxon>Cytophagia</taxon>
        <taxon>Cytophagales</taxon>
        <taxon>Shiellaceae</taxon>
        <taxon>Shiella</taxon>
    </lineage>
</organism>
<evidence type="ECO:0000313" key="1">
    <source>
        <dbReference type="EMBL" id="MDN4165839.1"/>
    </source>
</evidence>
<keyword evidence="2" id="KW-1185">Reference proteome</keyword>